<dbReference type="OrthoDB" id="9770771at2"/>
<dbReference type="InterPro" id="IPR012310">
    <property type="entry name" value="DNA_ligase_ATP-dep_cent"/>
</dbReference>
<comment type="subcellular location">
    <subcellularLocation>
        <location evidence="1">Virion</location>
    </subcellularLocation>
</comment>
<dbReference type="RefSeq" id="WP_014415654.1">
    <property type="nucleotide sequence ID" value="NC_017059.1"/>
</dbReference>
<keyword evidence="3" id="KW-0235">DNA replication</keyword>
<evidence type="ECO:0000259" key="9">
    <source>
        <dbReference type="Pfam" id="PF01068"/>
    </source>
</evidence>
<dbReference type="HOGENOM" id="CLU_920349_0_0_5"/>
<evidence type="ECO:0000256" key="2">
    <source>
        <dbReference type="ARBA" id="ARBA00022598"/>
    </source>
</evidence>
<dbReference type="KEGG" id="rpm:RSPPHO_02396"/>
<keyword evidence="5" id="KW-0234">DNA repair</keyword>
<keyword evidence="4" id="KW-0227">DNA damage</keyword>
<reference evidence="11 12" key="1">
    <citation type="submission" date="2012-02" db="EMBL/GenBank/DDBJ databases">
        <title>Shotgun genome sequence of Phaeospirillum photometricum DSM 122.</title>
        <authorList>
            <person name="Duquesne K."/>
            <person name="Sturgis J."/>
        </authorList>
    </citation>
    <scope>NUCLEOTIDE SEQUENCE [LARGE SCALE GENOMIC DNA]</scope>
    <source>
        <strain evidence="12">DSM122</strain>
    </source>
</reference>
<keyword evidence="12" id="KW-1185">Reference proteome</keyword>
<comment type="function">
    <text evidence="8">Very low-fidelity DNA ligase that seals nicks in double-stranded DNA during DNA repair. Together with the viral repair DNA polymerase X, fills the single nucleotide gaps generated by the AP endonuclease. It is not essential for viral replication and recombination. Displays a very low adenylation activity towards DNA with 3'-dideoxy- or 3'-amino-terminated nicks compared to regular nick DNA.</text>
</comment>
<feature type="domain" description="DNA ligase OB-like" evidence="10">
    <location>
        <begin position="224"/>
        <end position="291"/>
    </location>
</feature>
<dbReference type="GO" id="GO:0003910">
    <property type="term" value="F:DNA ligase (ATP) activity"/>
    <property type="evidence" value="ECO:0007669"/>
    <property type="project" value="UniProtKB-EC"/>
</dbReference>
<dbReference type="InterPro" id="IPR050326">
    <property type="entry name" value="NAD_dep_DNA_ligaseB"/>
</dbReference>
<evidence type="ECO:0000256" key="8">
    <source>
        <dbReference type="ARBA" id="ARBA00046002"/>
    </source>
</evidence>
<evidence type="ECO:0000256" key="3">
    <source>
        <dbReference type="ARBA" id="ARBA00022705"/>
    </source>
</evidence>
<dbReference type="Gene3D" id="3.30.1490.70">
    <property type="match status" value="1"/>
</dbReference>
<evidence type="ECO:0000256" key="4">
    <source>
        <dbReference type="ARBA" id="ARBA00022763"/>
    </source>
</evidence>
<proteinExistence type="predicted"/>
<dbReference type="GO" id="GO:0005524">
    <property type="term" value="F:ATP binding"/>
    <property type="evidence" value="ECO:0007669"/>
    <property type="project" value="InterPro"/>
</dbReference>
<name>H6SM07_PARPM</name>
<dbReference type="InterPro" id="IPR012340">
    <property type="entry name" value="NA-bd_OB-fold"/>
</dbReference>
<evidence type="ECO:0000313" key="11">
    <source>
        <dbReference type="EMBL" id="CCG09022.1"/>
    </source>
</evidence>
<dbReference type="eggNOG" id="COG1793">
    <property type="taxonomic scope" value="Bacteria"/>
</dbReference>
<dbReference type="SUPFAM" id="SSF56091">
    <property type="entry name" value="DNA ligase/mRNA capping enzyme, catalytic domain"/>
    <property type="match status" value="1"/>
</dbReference>
<evidence type="ECO:0000256" key="1">
    <source>
        <dbReference type="ARBA" id="ARBA00004328"/>
    </source>
</evidence>
<dbReference type="Proteomes" id="UP000033220">
    <property type="component" value="Chromosome DSM 122"/>
</dbReference>
<evidence type="ECO:0000256" key="5">
    <source>
        <dbReference type="ARBA" id="ARBA00023204"/>
    </source>
</evidence>
<dbReference type="EMBL" id="HE663493">
    <property type="protein sequence ID" value="CCG09022.1"/>
    <property type="molecule type" value="Genomic_DNA"/>
</dbReference>
<dbReference type="GO" id="GO:0006260">
    <property type="term" value="P:DNA replication"/>
    <property type="evidence" value="ECO:0007669"/>
    <property type="project" value="UniProtKB-KW"/>
</dbReference>
<dbReference type="STRING" id="1150469.RSPPHO_02396"/>
<dbReference type="PANTHER" id="PTHR47810">
    <property type="entry name" value="DNA LIGASE"/>
    <property type="match status" value="1"/>
</dbReference>
<dbReference type="Pfam" id="PF14743">
    <property type="entry name" value="DNA_ligase_OB_2"/>
    <property type="match status" value="1"/>
</dbReference>
<dbReference type="Gene3D" id="2.40.50.140">
    <property type="entry name" value="Nucleic acid-binding proteins"/>
    <property type="match status" value="1"/>
</dbReference>
<protein>
    <recommendedName>
        <fullName evidence="6">Polydeoxyribonucleotide synthase [ATP]</fullName>
    </recommendedName>
</protein>
<feature type="domain" description="ATP-dependent DNA ligase family profile" evidence="9">
    <location>
        <begin position="23"/>
        <end position="182"/>
    </location>
</feature>
<dbReference type="SUPFAM" id="SSF50249">
    <property type="entry name" value="Nucleic acid-binding proteins"/>
    <property type="match status" value="1"/>
</dbReference>
<dbReference type="GO" id="GO:0006281">
    <property type="term" value="P:DNA repair"/>
    <property type="evidence" value="ECO:0007669"/>
    <property type="project" value="UniProtKB-KW"/>
</dbReference>
<dbReference type="Pfam" id="PF01068">
    <property type="entry name" value="DNA_ligase_A_M"/>
    <property type="match status" value="1"/>
</dbReference>
<gene>
    <name evidence="11" type="ORF">RSPPHO_02396</name>
</gene>
<accession>H6SM07</accession>
<dbReference type="InterPro" id="IPR029319">
    <property type="entry name" value="DNA_ligase_OB"/>
</dbReference>
<dbReference type="PANTHER" id="PTHR47810:SF5">
    <property type="entry name" value="LIGASE, PUTATIVE-RELATED"/>
    <property type="match status" value="1"/>
</dbReference>
<organism evidence="11 12">
    <name type="scientific">Pararhodospirillum photometricum DSM 122</name>
    <dbReference type="NCBI Taxonomy" id="1150469"/>
    <lineage>
        <taxon>Bacteria</taxon>
        <taxon>Pseudomonadati</taxon>
        <taxon>Pseudomonadota</taxon>
        <taxon>Alphaproteobacteria</taxon>
        <taxon>Rhodospirillales</taxon>
        <taxon>Rhodospirillaceae</taxon>
        <taxon>Pararhodospirillum</taxon>
    </lineage>
</organism>
<dbReference type="CDD" id="cd07896">
    <property type="entry name" value="Adenylation_kDNA_ligase_like"/>
    <property type="match status" value="1"/>
</dbReference>
<dbReference type="GO" id="GO:0006310">
    <property type="term" value="P:DNA recombination"/>
    <property type="evidence" value="ECO:0007669"/>
    <property type="project" value="InterPro"/>
</dbReference>
<evidence type="ECO:0000256" key="7">
    <source>
        <dbReference type="ARBA" id="ARBA00034003"/>
    </source>
</evidence>
<dbReference type="PATRIC" id="fig|1150469.3.peg.2720"/>
<sequence length="300" mass="32429">MTTPPFKPLLAGPCENPASLRFPVFASPKLDGIRCIILRGQGAVTRSLKPIPNVHVRTLLDHPDLVGLDGELIVGDAAAPDAFTRSTSGIMSKAGEPAFTFHVFDDVSDPTQPFSERMARLRSRALPEFVRVVEQRLVANVEDLGAVEAEFLAAGFEGTMIRAPQGAYKFGRSTEREAILLKRKPFEDMEAEVVGFEELHRNGNEATTNALGYVERNTRADGLKPAGTLGAFVCRAPGFSALFTVGVGLTDAVRSAIWADQGAYLGQTIKLKFQRHGSADAPRLPVFLGFRHADDARVAA</sequence>
<dbReference type="Gene3D" id="3.30.470.30">
    <property type="entry name" value="DNA ligase/mRNA capping enzyme"/>
    <property type="match status" value="1"/>
</dbReference>
<comment type="catalytic activity">
    <reaction evidence="7">
        <text>ATP + (deoxyribonucleotide)n-3'-hydroxyl + 5'-phospho-(deoxyribonucleotide)m = (deoxyribonucleotide)n+m + AMP + diphosphate.</text>
        <dbReference type="EC" id="6.5.1.1"/>
    </reaction>
</comment>
<evidence type="ECO:0000256" key="6">
    <source>
        <dbReference type="ARBA" id="ARBA00032896"/>
    </source>
</evidence>
<dbReference type="AlphaFoldDB" id="H6SM07"/>
<evidence type="ECO:0000259" key="10">
    <source>
        <dbReference type="Pfam" id="PF14743"/>
    </source>
</evidence>
<keyword evidence="2 11" id="KW-0436">Ligase</keyword>
<evidence type="ECO:0000313" key="12">
    <source>
        <dbReference type="Proteomes" id="UP000033220"/>
    </source>
</evidence>